<dbReference type="GO" id="GO:0022857">
    <property type="term" value="F:transmembrane transporter activity"/>
    <property type="evidence" value="ECO:0007669"/>
    <property type="project" value="InterPro"/>
</dbReference>
<name>A0A229UQG6_9BACL</name>
<feature type="signal peptide" evidence="1">
    <location>
        <begin position="1"/>
        <end position="26"/>
    </location>
</feature>
<reference evidence="3 4" key="1">
    <citation type="submission" date="2017-07" db="EMBL/GenBank/DDBJ databases">
        <title>Genome sequencing and assembly of Paenibacillus rigui.</title>
        <authorList>
            <person name="Mayilraj S."/>
        </authorList>
    </citation>
    <scope>NUCLEOTIDE SEQUENCE [LARGE SCALE GENOMIC DNA]</scope>
    <source>
        <strain evidence="3 4">JCM 16352</strain>
    </source>
</reference>
<dbReference type="OrthoDB" id="9801163at2"/>
<evidence type="ECO:0000313" key="4">
    <source>
        <dbReference type="Proteomes" id="UP000215509"/>
    </source>
</evidence>
<dbReference type="EMBL" id="NMQW01000020">
    <property type="protein sequence ID" value="OXM85624.1"/>
    <property type="molecule type" value="Genomic_DNA"/>
</dbReference>
<dbReference type="PROSITE" id="PS51257">
    <property type="entry name" value="PROKAR_LIPOPROTEIN"/>
    <property type="match status" value="1"/>
</dbReference>
<dbReference type="AlphaFoldDB" id="A0A229UQG6"/>
<feature type="domain" description="ABC-type glycine betaine transport system substrate-binding" evidence="2">
    <location>
        <begin position="32"/>
        <end position="292"/>
    </location>
</feature>
<dbReference type="Gene3D" id="3.40.190.10">
    <property type="entry name" value="Periplasmic binding protein-like II"/>
    <property type="match status" value="1"/>
</dbReference>
<organism evidence="3 4">
    <name type="scientific">Paenibacillus rigui</name>
    <dbReference type="NCBI Taxonomy" id="554312"/>
    <lineage>
        <taxon>Bacteria</taxon>
        <taxon>Bacillati</taxon>
        <taxon>Bacillota</taxon>
        <taxon>Bacilli</taxon>
        <taxon>Bacillales</taxon>
        <taxon>Paenibacillaceae</taxon>
        <taxon>Paenibacillus</taxon>
    </lineage>
</organism>
<comment type="caution">
    <text evidence="3">The sequence shown here is derived from an EMBL/GenBank/DDBJ whole genome shotgun (WGS) entry which is preliminary data.</text>
</comment>
<evidence type="ECO:0000313" key="3">
    <source>
        <dbReference type="EMBL" id="OXM85624.1"/>
    </source>
</evidence>
<dbReference type="RefSeq" id="WP_094015615.1">
    <property type="nucleotide sequence ID" value="NZ_NMQW01000020.1"/>
</dbReference>
<proteinExistence type="predicted"/>
<evidence type="ECO:0000259" key="2">
    <source>
        <dbReference type="Pfam" id="PF04069"/>
    </source>
</evidence>
<accession>A0A229UQG6</accession>
<keyword evidence="1" id="KW-0732">Signal</keyword>
<gene>
    <name evidence="3" type="ORF">CF651_14660</name>
</gene>
<sequence>MRLKKGLMIGMASTVLAAALAGCSSAQGSKGTLTIGSKNFTENILLAHMMADVIEDQTDLKVERKVNLGGSNVAWKALLNNDIQLYPDYTGTIVANYYQEKTGTADETLKKTRELVKKDNVVFTEPFGFNNTYTLAVTQDTAAKYKLKTFSDLVKVSPNLILGCEFEFKDRPDGYPGLNKTYGMTFKEVKGMDHGIMYRSLTDKNVDVVDAFSTDGQIKINNLVILQDDKSFFPPYHAGPLVRQDTLTKYPEVEKALHTLEGKLTEQVMQELNAKVDSEGLKEETVAMDFLKSQGLIKK</sequence>
<dbReference type="InterPro" id="IPR007210">
    <property type="entry name" value="ABC_Gly_betaine_transp_sub-bd"/>
</dbReference>
<dbReference type="Gene3D" id="3.40.190.120">
    <property type="entry name" value="Osmoprotection protein (prox), domain 2"/>
    <property type="match status" value="1"/>
</dbReference>
<keyword evidence="4" id="KW-1185">Reference proteome</keyword>
<dbReference type="Pfam" id="PF04069">
    <property type="entry name" value="OpuAC"/>
    <property type="match status" value="1"/>
</dbReference>
<protein>
    <submittedName>
        <fullName evidence="3">Glycine/betaine ABC transporter substrate-binding protein</fullName>
    </submittedName>
</protein>
<dbReference type="CDD" id="cd13609">
    <property type="entry name" value="PBP2_Opu_like_1"/>
    <property type="match status" value="1"/>
</dbReference>
<feature type="chain" id="PRO_5012556607" evidence="1">
    <location>
        <begin position="27"/>
        <end position="299"/>
    </location>
</feature>
<dbReference type="GO" id="GO:0043190">
    <property type="term" value="C:ATP-binding cassette (ABC) transporter complex"/>
    <property type="evidence" value="ECO:0007669"/>
    <property type="project" value="InterPro"/>
</dbReference>
<dbReference type="SUPFAM" id="SSF53850">
    <property type="entry name" value="Periplasmic binding protein-like II"/>
    <property type="match status" value="1"/>
</dbReference>
<dbReference type="Proteomes" id="UP000215509">
    <property type="component" value="Unassembled WGS sequence"/>
</dbReference>
<evidence type="ECO:0000256" key="1">
    <source>
        <dbReference type="SAM" id="SignalP"/>
    </source>
</evidence>